<dbReference type="EMBL" id="FLUV01001879">
    <property type="protein sequence ID" value="SBW25274.1"/>
    <property type="molecule type" value="Genomic_DNA"/>
</dbReference>
<dbReference type="GO" id="GO:0016705">
    <property type="term" value="F:oxidoreductase activity, acting on paired donors, with incorporation or reduction of molecular oxygen"/>
    <property type="evidence" value="ECO:0007669"/>
    <property type="project" value="InterPro"/>
</dbReference>
<evidence type="ECO:0000259" key="1">
    <source>
        <dbReference type="Pfam" id="PF00296"/>
    </source>
</evidence>
<accession>A0A1C3P629</accession>
<evidence type="ECO:0000313" key="3">
    <source>
        <dbReference type="Proteomes" id="UP000199013"/>
    </source>
</evidence>
<dbReference type="InterPro" id="IPR011251">
    <property type="entry name" value="Luciferase-like_dom"/>
</dbReference>
<keyword evidence="3" id="KW-1185">Reference proteome</keyword>
<name>A0A1C3P629_9ACTN</name>
<dbReference type="Gene3D" id="3.20.20.30">
    <property type="entry name" value="Luciferase-like domain"/>
    <property type="match status" value="1"/>
</dbReference>
<protein>
    <submittedName>
        <fullName evidence="2">Coenzyme F420-dependent N5 N10-methylene tetrahydromethanopterin reductase-like protein</fullName>
    </submittedName>
</protein>
<dbReference type="AlphaFoldDB" id="A0A1C3P629"/>
<dbReference type="SUPFAM" id="SSF51679">
    <property type="entry name" value="Bacterial luciferase-like"/>
    <property type="match status" value="1"/>
</dbReference>
<dbReference type="PANTHER" id="PTHR43244">
    <property type="match status" value="1"/>
</dbReference>
<organism evidence="2 3">
    <name type="scientific">Candidatus Protofrankia californiensis</name>
    <dbReference type="NCBI Taxonomy" id="1839754"/>
    <lineage>
        <taxon>Bacteria</taxon>
        <taxon>Bacillati</taxon>
        <taxon>Actinomycetota</taxon>
        <taxon>Actinomycetes</taxon>
        <taxon>Frankiales</taxon>
        <taxon>Frankiaceae</taxon>
        <taxon>Protofrankia</taxon>
    </lineage>
</organism>
<sequence>MGQSAAPGATPPSVLVSAVGPAMLRIAGELADGTVTVWTTPETVADYIGPTLTRAASAAGRPVPRIVATVVASVTADVGGVRQQVADQMGFAAQFASYRSMFDRQRMSGLHETVVAGDETAVARAVRRYAAAGVTELLVSPVGSEKDVMRTIGLLASVRDET</sequence>
<gene>
    <name evidence="2" type="ORF">FDG2_4477</name>
</gene>
<dbReference type="Proteomes" id="UP000199013">
    <property type="component" value="Unassembled WGS sequence"/>
</dbReference>
<dbReference type="Pfam" id="PF00296">
    <property type="entry name" value="Bac_luciferase"/>
    <property type="match status" value="1"/>
</dbReference>
<dbReference type="InterPro" id="IPR036661">
    <property type="entry name" value="Luciferase-like_sf"/>
</dbReference>
<evidence type="ECO:0000313" key="2">
    <source>
        <dbReference type="EMBL" id="SBW25274.1"/>
    </source>
</evidence>
<dbReference type="PANTHER" id="PTHR43244:SF2">
    <property type="entry name" value="CONSERVED HYPOTHETICAL ALANINE AND PROLINE-RICH PROTEIN"/>
    <property type="match status" value="1"/>
</dbReference>
<reference evidence="3" key="1">
    <citation type="submission" date="2016-02" db="EMBL/GenBank/DDBJ databases">
        <authorList>
            <person name="Wibberg D."/>
        </authorList>
    </citation>
    <scope>NUCLEOTIDE SEQUENCE [LARGE SCALE GENOMIC DNA]</scope>
</reference>
<dbReference type="InterPro" id="IPR050564">
    <property type="entry name" value="F420-G6PD/mer"/>
</dbReference>
<feature type="domain" description="Luciferase-like" evidence="1">
    <location>
        <begin position="7"/>
        <end position="135"/>
    </location>
</feature>
<proteinExistence type="predicted"/>